<proteinExistence type="predicted"/>
<name>A0ABR5THY2_9BURK</name>
<keyword evidence="2" id="KW-1185">Reference proteome</keyword>
<dbReference type="EMBL" id="LNJQ01000001">
    <property type="protein sequence ID" value="KWZ44597.1"/>
    <property type="molecule type" value="Genomic_DNA"/>
</dbReference>
<evidence type="ECO:0000313" key="2">
    <source>
        <dbReference type="Proteomes" id="UP000070255"/>
    </source>
</evidence>
<organism evidence="1 2">
    <name type="scientific">Burkholderia savannae</name>
    <dbReference type="NCBI Taxonomy" id="1637837"/>
    <lineage>
        <taxon>Bacteria</taxon>
        <taxon>Pseudomonadati</taxon>
        <taxon>Pseudomonadota</taxon>
        <taxon>Betaproteobacteria</taxon>
        <taxon>Burkholderiales</taxon>
        <taxon>Burkholderiaceae</taxon>
        <taxon>Burkholderia</taxon>
        <taxon>pseudomallei group</taxon>
    </lineage>
</organism>
<protein>
    <submittedName>
        <fullName evidence="1">Uncharacterized protein</fullName>
    </submittedName>
</protein>
<comment type="caution">
    <text evidence="1">The sequence shown here is derived from an EMBL/GenBank/DDBJ whole genome shotgun (WGS) entry which is preliminary data.</text>
</comment>
<evidence type="ECO:0000313" key="1">
    <source>
        <dbReference type="EMBL" id="KWZ44597.1"/>
    </source>
</evidence>
<dbReference type="Proteomes" id="UP000070255">
    <property type="component" value="Unassembled WGS sequence"/>
</dbReference>
<reference evidence="1 2" key="1">
    <citation type="submission" date="2015-11" db="EMBL/GenBank/DDBJ databases">
        <authorList>
            <person name="Sahl J."/>
            <person name="Wagner D."/>
            <person name="Keim P."/>
        </authorList>
    </citation>
    <scope>NUCLEOTIDE SEQUENCE [LARGE SCALE GENOMIC DNA]</scope>
    <source>
        <strain evidence="1 2">BDU18</strain>
    </source>
</reference>
<sequence>MTATGRDADGRARRCLPRAQLSWDGALMIDASAIIKKGRDLEMKRIARNPGKFEPLNLYTAIGREAGYQLGSEAHYQHFIKAVEKSLKAGQANLNMLHGKRVEALFAHVAGALGQCLMVKAEDAGEIFVADGEVKIPDYRLVLKDRSQLLVEVKNCHGDGMERPFSVKRDYVDQLGRYADMNGASLKFAVFFSSWRIWCLLSRQSFQEKEDDLIITFPIAMARNEMSLIGDVMIATLPELKIELLADPAEAHAVDKRGRAQFIIRSAKLFCAGKEIVDRAEQAIAFRLMRSGKWPDTSEAIVEDGKLLGIVITARPETSHEGQHFEGIGSLSSLVTSAYGEMTVKDRRPIALDVAADPAAFALYIPEDYKSDTLPLWRFVLQPNPDFQVGGDDTEGS</sequence>
<gene>
    <name evidence="1" type="ORF">WS72_18210</name>
</gene>
<accession>A0ABR5THY2</accession>